<gene>
    <name evidence="3" type="ORF">GOP47_0000769</name>
</gene>
<evidence type="ECO:0000313" key="3">
    <source>
        <dbReference type="EMBL" id="KAI5084600.1"/>
    </source>
</evidence>
<evidence type="ECO:0000256" key="1">
    <source>
        <dbReference type="ARBA" id="ARBA00023015"/>
    </source>
</evidence>
<comment type="caution">
    <text evidence="3">The sequence shown here is derived from an EMBL/GenBank/DDBJ whole genome shotgun (WGS) entry which is preliminary data.</text>
</comment>
<feature type="non-terminal residue" evidence="3">
    <location>
        <position position="156"/>
    </location>
</feature>
<dbReference type="EMBL" id="JABFUD020000001">
    <property type="protein sequence ID" value="KAI5084600.1"/>
    <property type="molecule type" value="Genomic_DNA"/>
</dbReference>
<dbReference type="Pfam" id="PF03514">
    <property type="entry name" value="GRAS"/>
    <property type="match status" value="1"/>
</dbReference>
<proteinExistence type="predicted"/>
<keyword evidence="1" id="KW-0805">Transcription regulation</keyword>
<sequence length="156" mass="17251">MACLSGMDSTVYAAIASTAQLTSAWMMLKTASKMLFEICPYLKTAPYFANQYILKAASGAARIHIVDYGIFYGLQWPCLIYALAHRMEGPPFVRITGIELPTKPTDVNPSSSIEGTGRCLIEYAKTYNVPFKYHANAATNWEEIEPASIRISPDEV</sequence>
<dbReference type="PANTHER" id="PTHR31636">
    <property type="entry name" value="OSJNBA0084A10.13 PROTEIN-RELATED"/>
    <property type="match status" value="1"/>
</dbReference>
<keyword evidence="4" id="KW-1185">Reference proteome</keyword>
<reference evidence="3" key="1">
    <citation type="submission" date="2021-01" db="EMBL/GenBank/DDBJ databases">
        <title>Adiantum capillus-veneris genome.</title>
        <authorList>
            <person name="Fang Y."/>
            <person name="Liao Q."/>
        </authorList>
    </citation>
    <scope>NUCLEOTIDE SEQUENCE</scope>
    <source>
        <strain evidence="3">H3</strain>
        <tissue evidence="3">Leaf</tissue>
    </source>
</reference>
<dbReference type="AlphaFoldDB" id="A0A9D4VDL9"/>
<dbReference type="OrthoDB" id="47276at2759"/>
<evidence type="ECO:0000256" key="2">
    <source>
        <dbReference type="ARBA" id="ARBA00023163"/>
    </source>
</evidence>
<organism evidence="3 4">
    <name type="scientific">Adiantum capillus-veneris</name>
    <name type="common">Maidenhair fern</name>
    <dbReference type="NCBI Taxonomy" id="13818"/>
    <lineage>
        <taxon>Eukaryota</taxon>
        <taxon>Viridiplantae</taxon>
        <taxon>Streptophyta</taxon>
        <taxon>Embryophyta</taxon>
        <taxon>Tracheophyta</taxon>
        <taxon>Polypodiopsida</taxon>
        <taxon>Polypodiidae</taxon>
        <taxon>Polypodiales</taxon>
        <taxon>Pteridineae</taxon>
        <taxon>Pteridaceae</taxon>
        <taxon>Vittarioideae</taxon>
        <taxon>Adiantum</taxon>
    </lineage>
</organism>
<accession>A0A9D4VDL9</accession>
<dbReference type="InterPro" id="IPR005202">
    <property type="entry name" value="TF_GRAS"/>
</dbReference>
<evidence type="ECO:0000313" key="4">
    <source>
        <dbReference type="Proteomes" id="UP000886520"/>
    </source>
</evidence>
<keyword evidence="2" id="KW-0804">Transcription</keyword>
<dbReference type="Proteomes" id="UP000886520">
    <property type="component" value="Chromosome 1"/>
</dbReference>
<name>A0A9D4VDL9_ADICA</name>
<dbReference type="PROSITE" id="PS50985">
    <property type="entry name" value="GRAS"/>
    <property type="match status" value="1"/>
</dbReference>
<protein>
    <submittedName>
        <fullName evidence="3">Uncharacterized protein</fullName>
    </submittedName>
</protein>